<comment type="caution">
    <text evidence="1">The sequence shown here is derived from an EMBL/GenBank/DDBJ whole genome shotgun (WGS) entry which is preliminary data.</text>
</comment>
<dbReference type="GO" id="GO:0005829">
    <property type="term" value="C:cytosol"/>
    <property type="evidence" value="ECO:0007669"/>
    <property type="project" value="TreeGrafter"/>
</dbReference>
<dbReference type="InterPro" id="IPR010394">
    <property type="entry name" value="5-nucleotidase"/>
</dbReference>
<evidence type="ECO:0008006" key="3">
    <source>
        <dbReference type="Google" id="ProtNLM"/>
    </source>
</evidence>
<dbReference type="PANTHER" id="PTHR31367:SF5">
    <property type="entry name" value="CYTOSOLIC 5'-NUCLEOTIDASE 1A"/>
    <property type="match status" value="1"/>
</dbReference>
<name>A0A8T2MWL5_9TELE</name>
<evidence type="ECO:0000313" key="1">
    <source>
        <dbReference type="EMBL" id="KAG9328827.1"/>
    </source>
</evidence>
<dbReference type="GO" id="GO:0000287">
    <property type="term" value="F:magnesium ion binding"/>
    <property type="evidence" value="ECO:0007669"/>
    <property type="project" value="InterPro"/>
</dbReference>
<reference evidence="1" key="1">
    <citation type="thesis" date="2021" institute="BYU ScholarsArchive" country="Provo, UT, USA">
        <title>Applications of and Algorithms for Genome Assembly and Genomic Analyses with an Emphasis on Marine Teleosts.</title>
        <authorList>
            <person name="Pickett B.D."/>
        </authorList>
    </citation>
    <scope>NUCLEOTIDE SEQUENCE</scope>
    <source>
        <strain evidence="1">HI-2016</strain>
    </source>
</reference>
<dbReference type="EMBL" id="JAFBMS010001786">
    <property type="protein sequence ID" value="KAG9328827.1"/>
    <property type="molecule type" value="Genomic_DNA"/>
</dbReference>
<protein>
    <recommendedName>
        <fullName evidence="3">Cytosolic 5'-nucleotidase 1A</fullName>
    </recommendedName>
</protein>
<dbReference type="AlphaFoldDB" id="A0A8T2MWL5"/>
<sequence>MGRDTHLGFISTPSFHAGTVSSRALFDMEEERKIYEKVKLERYVAYQQLHEDEPLKPGVAFQFVQDTVTIVISSSALFNTDDDQQSVKPGVAFPFVKAVMTVNALLQDLYPDANGQNLCKTIVLSDCFEAAHVCKTEVRPPSNAQRCVAFDGNADAVTIVITSSALFKKDNVQQSVKPGAAFPFVKALKEVNTSLRELYPDSTEVFNIVLLHDDLTPYSEGQLRESIGTHGFAAAVMKNYKFNPLSDTPLRVAFDGDAVVFCDESERVMHQQGLEAFLRHEQEKKDIPLEKGPLKCFLEALGKLQWKFYVKNERINCPVQTYLVTSRSAASAGARVLKTLRSWGLEFDDAHFLAGAPKGPLLEMICPHIFFDDQMGHIESAQEHGIIAAHVKLAVAMELPRLREGTETLSAAKQKELPLPQRHDLQPSHCPMIAQLTHCSQLA</sequence>
<dbReference type="GO" id="GO:0000166">
    <property type="term" value="F:nucleotide binding"/>
    <property type="evidence" value="ECO:0007669"/>
    <property type="project" value="InterPro"/>
</dbReference>
<dbReference type="GO" id="GO:0008253">
    <property type="term" value="F:5'-nucleotidase activity"/>
    <property type="evidence" value="ECO:0007669"/>
    <property type="project" value="InterPro"/>
</dbReference>
<gene>
    <name evidence="1" type="ORF">JZ751_010280</name>
</gene>
<keyword evidence="2" id="KW-1185">Reference proteome</keyword>
<evidence type="ECO:0000313" key="2">
    <source>
        <dbReference type="Proteomes" id="UP000824540"/>
    </source>
</evidence>
<dbReference type="GO" id="GO:0009117">
    <property type="term" value="P:nucleotide metabolic process"/>
    <property type="evidence" value="ECO:0007669"/>
    <property type="project" value="InterPro"/>
</dbReference>
<accession>A0A8T2MWL5</accession>
<dbReference type="PANTHER" id="PTHR31367">
    <property type="entry name" value="CYTOSOLIC 5'-NUCLEOTIDASE 1 FAMILY MEMBER"/>
    <property type="match status" value="1"/>
</dbReference>
<proteinExistence type="predicted"/>
<dbReference type="Proteomes" id="UP000824540">
    <property type="component" value="Unassembled WGS sequence"/>
</dbReference>
<dbReference type="Pfam" id="PF06189">
    <property type="entry name" value="5-nucleotidase"/>
    <property type="match status" value="2"/>
</dbReference>
<dbReference type="GO" id="GO:0046085">
    <property type="term" value="P:adenosine metabolic process"/>
    <property type="evidence" value="ECO:0007669"/>
    <property type="project" value="TreeGrafter"/>
</dbReference>
<organism evidence="1 2">
    <name type="scientific">Albula glossodonta</name>
    <name type="common">roundjaw bonefish</name>
    <dbReference type="NCBI Taxonomy" id="121402"/>
    <lineage>
        <taxon>Eukaryota</taxon>
        <taxon>Metazoa</taxon>
        <taxon>Chordata</taxon>
        <taxon>Craniata</taxon>
        <taxon>Vertebrata</taxon>
        <taxon>Euteleostomi</taxon>
        <taxon>Actinopterygii</taxon>
        <taxon>Neopterygii</taxon>
        <taxon>Teleostei</taxon>
        <taxon>Albuliformes</taxon>
        <taxon>Albulidae</taxon>
        <taxon>Albula</taxon>
    </lineage>
</organism>
<dbReference type="OrthoDB" id="9994138at2759"/>